<evidence type="ECO:0000256" key="1">
    <source>
        <dbReference type="SAM" id="MobiDB-lite"/>
    </source>
</evidence>
<dbReference type="AlphaFoldDB" id="A0A9P6BAS1"/>
<evidence type="ECO:0000313" key="3">
    <source>
        <dbReference type="Proteomes" id="UP000886523"/>
    </source>
</evidence>
<accession>A0A9P6BAS1</accession>
<dbReference type="OrthoDB" id="330047at2759"/>
<proteinExistence type="predicted"/>
<dbReference type="EMBL" id="MU128910">
    <property type="protein sequence ID" value="KAF9520736.1"/>
    <property type="molecule type" value="Genomic_DNA"/>
</dbReference>
<sequence length="209" mass="23349">MGRCFALSEHILTDVPRNARNEISIRTFFWSYTSIPVLLAIQQLLIGPKESYRQGDFDDETSPGTLVGLETEAVNNSATFEGFSAPTAGPPGENSASKSKSASGDGALTSRSPERWQERAYRSKFYPIIFGARQDYLINLQISGDHPEILISCRLIVLFLCIHMCRINYYIQTVSQQLIFYLQDQNLAETVSTAFTILLPTAGSSVRRR</sequence>
<comment type="caution">
    <text evidence="2">The sequence shown here is derived from an EMBL/GenBank/DDBJ whole genome shotgun (WGS) entry which is preliminary data.</text>
</comment>
<reference evidence="2" key="1">
    <citation type="journal article" date="2020" name="Nat. Commun.">
        <title>Large-scale genome sequencing of mycorrhizal fungi provides insights into the early evolution of symbiotic traits.</title>
        <authorList>
            <person name="Miyauchi S."/>
            <person name="Kiss E."/>
            <person name="Kuo A."/>
            <person name="Drula E."/>
            <person name="Kohler A."/>
            <person name="Sanchez-Garcia M."/>
            <person name="Morin E."/>
            <person name="Andreopoulos B."/>
            <person name="Barry K.W."/>
            <person name="Bonito G."/>
            <person name="Buee M."/>
            <person name="Carver A."/>
            <person name="Chen C."/>
            <person name="Cichocki N."/>
            <person name="Clum A."/>
            <person name="Culley D."/>
            <person name="Crous P.W."/>
            <person name="Fauchery L."/>
            <person name="Girlanda M."/>
            <person name="Hayes R.D."/>
            <person name="Keri Z."/>
            <person name="LaButti K."/>
            <person name="Lipzen A."/>
            <person name="Lombard V."/>
            <person name="Magnuson J."/>
            <person name="Maillard F."/>
            <person name="Murat C."/>
            <person name="Nolan M."/>
            <person name="Ohm R.A."/>
            <person name="Pangilinan J."/>
            <person name="Pereira M.F."/>
            <person name="Perotto S."/>
            <person name="Peter M."/>
            <person name="Pfister S."/>
            <person name="Riley R."/>
            <person name="Sitrit Y."/>
            <person name="Stielow J.B."/>
            <person name="Szollosi G."/>
            <person name="Zifcakova L."/>
            <person name="Stursova M."/>
            <person name="Spatafora J.W."/>
            <person name="Tedersoo L."/>
            <person name="Vaario L.M."/>
            <person name="Yamada A."/>
            <person name="Yan M."/>
            <person name="Wang P."/>
            <person name="Xu J."/>
            <person name="Bruns T."/>
            <person name="Baldrian P."/>
            <person name="Vilgalys R."/>
            <person name="Dunand C."/>
            <person name="Henrissat B."/>
            <person name="Grigoriev I.V."/>
            <person name="Hibbett D."/>
            <person name="Nagy L.G."/>
            <person name="Martin F.M."/>
        </authorList>
    </citation>
    <scope>NUCLEOTIDE SEQUENCE</scope>
    <source>
        <strain evidence="2">UP504</strain>
    </source>
</reference>
<protein>
    <submittedName>
        <fullName evidence="2">Uncharacterized protein</fullName>
    </submittedName>
</protein>
<organism evidence="2 3">
    <name type="scientific">Hydnum rufescens UP504</name>
    <dbReference type="NCBI Taxonomy" id="1448309"/>
    <lineage>
        <taxon>Eukaryota</taxon>
        <taxon>Fungi</taxon>
        <taxon>Dikarya</taxon>
        <taxon>Basidiomycota</taxon>
        <taxon>Agaricomycotina</taxon>
        <taxon>Agaricomycetes</taxon>
        <taxon>Cantharellales</taxon>
        <taxon>Hydnaceae</taxon>
        <taxon>Hydnum</taxon>
    </lineage>
</organism>
<evidence type="ECO:0000313" key="2">
    <source>
        <dbReference type="EMBL" id="KAF9520736.1"/>
    </source>
</evidence>
<dbReference type="Proteomes" id="UP000886523">
    <property type="component" value="Unassembled WGS sequence"/>
</dbReference>
<gene>
    <name evidence="2" type="ORF">BS47DRAFT_401609</name>
</gene>
<feature type="region of interest" description="Disordered" evidence="1">
    <location>
        <begin position="80"/>
        <end position="114"/>
    </location>
</feature>
<name>A0A9P6BAS1_9AGAM</name>
<keyword evidence="3" id="KW-1185">Reference proteome</keyword>